<dbReference type="InterPro" id="IPR015813">
    <property type="entry name" value="Pyrv/PenolPyrv_kinase-like_dom"/>
</dbReference>
<dbReference type="Proteomes" id="UP000510682">
    <property type="component" value="Chromosome"/>
</dbReference>
<dbReference type="PANTHER" id="PTHR30502:SF0">
    <property type="entry name" value="PHOSPHOENOLPYRUVATE CARBOXYLASE FAMILY PROTEIN"/>
    <property type="match status" value="1"/>
</dbReference>
<keyword evidence="6" id="KW-1185">Reference proteome</keyword>
<accession>A0A7D6E0F6</accession>
<evidence type="ECO:0000313" key="6">
    <source>
        <dbReference type="Proteomes" id="UP000510682"/>
    </source>
</evidence>
<gene>
    <name evidence="5" type="ORF">H0P51_08310</name>
</gene>
<dbReference type="GO" id="GO:0005737">
    <property type="term" value="C:cytoplasm"/>
    <property type="evidence" value="ECO:0007669"/>
    <property type="project" value="TreeGrafter"/>
</dbReference>
<evidence type="ECO:0000256" key="1">
    <source>
        <dbReference type="ARBA" id="ARBA00005568"/>
    </source>
</evidence>
<dbReference type="SUPFAM" id="SSF51621">
    <property type="entry name" value="Phosphoenolpyruvate/pyruvate domain"/>
    <property type="match status" value="1"/>
</dbReference>
<dbReference type="InterPro" id="IPR040442">
    <property type="entry name" value="Pyrv_kinase-like_dom_sf"/>
</dbReference>
<name>A0A7D6E0F6_9MYCO</name>
<feature type="domain" description="HpcH/HpaI aldolase/citrate lyase" evidence="4">
    <location>
        <begin position="33"/>
        <end position="255"/>
    </location>
</feature>
<reference evidence="5" key="1">
    <citation type="submission" date="2020-07" db="EMBL/GenBank/DDBJ databases">
        <title>Description of Mycobacterium gordonae subsp. intergordonae subsp.nov. and Mycobacterium gordonae subsp. gordonae subsp. nov.</title>
        <authorList>
            <person name="Huang H."/>
        </authorList>
    </citation>
    <scope>NUCLEOTIDE SEQUENCE [LARGE SCALE GENOMIC DNA]</scope>
    <source>
        <strain evidence="5">24T</strain>
    </source>
</reference>
<evidence type="ECO:0000259" key="4">
    <source>
        <dbReference type="Pfam" id="PF03328"/>
    </source>
</evidence>
<evidence type="ECO:0000313" key="5">
    <source>
        <dbReference type="EMBL" id="QLL08888.1"/>
    </source>
</evidence>
<dbReference type="Gene3D" id="3.20.20.60">
    <property type="entry name" value="Phosphoenolpyruvate-binding domains"/>
    <property type="match status" value="1"/>
</dbReference>
<dbReference type="RefSeq" id="WP_180917473.1">
    <property type="nucleotide sequence ID" value="NZ_CP059165.1"/>
</dbReference>
<comment type="similarity">
    <text evidence="1">Belongs to the HpcH/HpaI aldolase family.</text>
</comment>
<protein>
    <submittedName>
        <fullName evidence="5">Aldolase</fullName>
    </submittedName>
</protein>
<dbReference type="EMBL" id="CP059165">
    <property type="protein sequence ID" value="QLL08888.1"/>
    <property type="molecule type" value="Genomic_DNA"/>
</dbReference>
<proteinExistence type="inferred from homology"/>
<dbReference type="AlphaFoldDB" id="A0A7D6E0F6"/>
<dbReference type="KEGG" id="mgor:H0P51_08310"/>
<keyword evidence="3" id="KW-0456">Lyase</keyword>
<sequence length="270" mass="28473">MERWFSFGYRGHVQGSLRDALRGEGLVLCLALLNSRTPDVPALAAACGYDAVYVDLEHTSTSLETAAMLCASAIGAGIAGLVRVPSHDPSVIARVLDNGAVGIIVPHVDSKDEAQAVVDAARFPPIGHRSISGPNMVSGYHPRPATELTEVLERRTIVTVMIETPQAVEACDSIAAVDGIDMILLGPSDLTAEMGIHGQYENQHFHRAVESVAAACREHGVALGVAGIKSLDLLNRFVGLGLRFISAGTDVGMMTEAATARARALRALET</sequence>
<keyword evidence="2" id="KW-0479">Metal-binding</keyword>
<dbReference type="InterPro" id="IPR050251">
    <property type="entry name" value="HpcH-HpaI_aldolase"/>
</dbReference>
<dbReference type="Pfam" id="PF03328">
    <property type="entry name" value="HpcH_HpaI"/>
    <property type="match status" value="1"/>
</dbReference>
<dbReference type="InterPro" id="IPR005000">
    <property type="entry name" value="Aldolase/citrate-lyase_domain"/>
</dbReference>
<organism evidence="5 6">
    <name type="scientific">Mycobacterium vicinigordonae</name>
    <dbReference type="NCBI Taxonomy" id="1719132"/>
    <lineage>
        <taxon>Bacteria</taxon>
        <taxon>Bacillati</taxon>
        <taxon>Actinomycetota</taxon>
        <taxon>Actinomycetes</taxon>
        <taxon>Mycobacteriales</taxon>
        <taxon>Mycobacteriaceae</taxon>
        <taxon>Mycobacterium</taxon>
    </lineage>
</organism>
<dbReference type="PANTHER" id="PTHR30502">
    <property type="entry name" value="2-KETO-3-DEOXY-L-RHAMNONATE ALDOLASE"/>
    <property type="match status" value="1"/>
</dbReference>
<dbReference type="GO" id="GO:0016832">
    <property type="term" value="F:aldehyde-lyase activity"/>
    <property type="evidence" value="ECO:0007669"/>
    <property type="project" value="TreeGrafter"/>
</dbReference>
<dbReference type="GO" id="GO:0046872">
    <property type="term" value="F:metal ion binding"/>
    <property type="evidence" value="ECO:0007669"/>
    <property type="project" value="UniProtKB-KW"/>
</dbReference>
<evidence type="ECO:0000256" key="3">
    <source>
        <dbReference type="ARBA" id="ARBA00023239"/>
    </source>
</evidence>
<reference evidence="5" key="2">
    <citation type="submission" date="2020-07" db="EMBL/GenBank/DDBJ databases">
        <authorList>
            <person name="Yu X."/>
        </authorList>
    </citation>
    <scope>NUCLEOTIDE SEQUENCE [LARGE SCALE GENOMIC DNA]</scope>
    <source>
        <strain evidence="5">24T</strain>
    </source>
</reference>
<evidence type="ECO:0000256" key="2">
    <source>
        <dbReference type="ARBA" id="ARBA00022723"/>
    </source>
</evidence>